<keyword evidence="2" id="KW-1185">Reference proteome</keyword>
<evidence type="ECO:0000313" key="1">
    <source>
        <dbReference type="EMBL" id="KAF4626518.1"/>
    </source>
</evidence>
<accession>A0A8H4VXN9</accession>
<protein>
    <submittedName>
        <fullName evidence="1">Uncharacterized protein</fullName>
    </submittedName>
</protein>
<evidence type="ECO:0000313" key="2">
    <source>
        <dbReference type="Proteomes" id="UP000566819"/>
    </source>
</evidence>
<dbReference type="Proteomes" id="UP000566819">
    <property type="component" value="Unassembled WGS sequence"/>
</dbReference>
<sequence length="289" mass="32819">MFCNKVTTLYWTYEAQEDDLVPGVPIVALYHQWFQSHDDFRNIGFGSFIASQFRAIPTSPCLIPDIVKSHLELCDAAASLLEQAHRTDDTSTLPKNLQDLEHYHLLPLNRATIMVFDKWENLEHLDTSSEDYGFRWSEQHTILVRTGDEAHLSAPIDFNSLRVNTAVLNRDDIPTDEENSSNIGAIRIPISLVVNFIAFLLKREQAAFPAQVNTAVNPDLYPYVSEYGDSSLTVEAWVEAVLGEVEETGIDSLLATRDTIRRVKTEERGEDPSRWELVQEFLGPKYVYG</sequence>
<name>A0A8H4VXN9_9HELO</name>
<proteinExistence type="predicted"/>
<comment type="caution">
    <text evidence="1">The sequence shown here is derived from an EMBL/GenBank/DDBJ whole genome shotgun (WGS) entry which is preliminary data.</text>
</comment>
<reference evidence="1 2" key="1">
    <citation type="submission" date="2020-03" db="EMBL/GenBank/DDBJ databases">
        <title>Draft Genome Sequence of Cudoniella acicularis.</title>
        <authorList>
            <person name="Buettner E."/>
            <person name="Kellner H."/>
        </authorList>
    </citation>
    <scope>NUCLEOTIDE SEQUENCE [LARGE SCALE GENOMIC DNA]</scope>
    <source>
        <strain evidence="1 2">DSM 108380</strain>
    </source>
</reference>
<gene>
    <name evidence="1" type="ORF">G7Y89_g11644</name>
</gene>
<dbReference type="AlphaFoldDB" id="A0A8H4VXN9"/>
<organism evidence="1 2">
    <name type="scientific">Cudoniella acicularis</name>
    <dbReference type="NCBI Taxonomy" id="354080"/>
    <lineage>
        <taxon>Eukaryota</taxon>
        <taxon>Fungi</taxon>
        <taxon>Dikarya</taxon>
        <taxon>Ascomycota</taxon>
        <taxon>Pezizomycotina</taxon>
        <taxon>Leotiomycetes</taxon>
        <taxon>Helotiales</taxon>
        <taxon>Tricladiaceae</taxon>
        <taxon>Cudoniella</taxon>
    </lineage>
</organism>
<dbReference type="EMBL" id="JAAMPI010001138">
    <property type="protein sequence ID" value="KAF4626518.1"/>
    <property type="molecule type" value="Genomic_DNA"/>
</dbReference>
<dbReference type="OrthoDB" id="5235440at2759"/>